<feature type="region of interest" description="Disordered" evidence="1">
    <location>
        <begin position="1144"/>
        <end position="1165"/>
    </location>
</feature>
<accession>A0A9W8E3N1</accession>
<sequence length="1925" mass="207433">MTLPASPLCNEYYALLNCLRRSNAWRRTSIGLPFGKLGIQLGMSSFGPASERQAGPAVNSTTTSNTAPSADCRSAQLHSCYARLCTDATAASDPTAYRRAALEGTTVVLDTPTARAHFLDAIEVLLDVLRLSPAGLEGHLLDLLFPLLVVLRSGTTGNITLVALQSLQRIVASGALERAARIPLGSDKAQLTPASTDLPVALDYYRTLAAVAAAAAQCRFDSTDAATDEQVLSRVLELMDAVLARPGGTFLGDDLICTMLETTISLACQGKVNPLLRTAAESTLLGWVDRLFGDLQAQLVRAEATSAPAGESEKPGATTRQRSDSIPVLRINPTESAGHREPVPAPEPSQTADGPAVTPPSDDPHAAYAVLRAERHGVPCLLELLRVLAALADPHDVQYTDGMRLIALHALDAAFATAGPALATHPAFHEIITQALLKHLYRIVEADFLPLMPAALRLVTDLLPGLRTVSPTYFHTFFALLLARLHLPPLANTTAVDPITATGADAAALAAWLPEATTEGADGLPTFRYALLTAHLPPALLQRVRPLPTPQHRLLLARAVDQLADSDGAAGELWAAYDTDPYAGNLWELYIAYLCRHAVPQLERDLVGAHSSRSGESTTTPAAPPAADPARFPDVTERPLATLIPLLIAYNLPEHYTAQSGAWDVAFREEGRLCLQRLTALLSGMLTRTGGGAITRDPWAALMAGVTNGDDEPLSVDAPVPTAEERAGLAELVRARARKETLCFAVALFNDDPKLCLRFLQDRGWLPSTAASTDGEKGPADLTPDQVAIWARFLRYAPALNKACLGDYLARPQQLPVLQAYVGLFDFTGQRLDEALRQLLIEFRLPGESQQIERIVETFAAHYHAAQGTSEVATADAGFILSYAVIMLNTDQHSRQVKERMRLEDFSRNLRGVNGGADFQPEYLAAIYTAIRTREIILPEEHDRADRFDEVWAGLHPDRQPDTDKALVVAPTLPVLRPTVRDAFLFRLLYGPVLLTYSQVLLKCGDDRTLQTTLEGLYLSSRLAAAYGVPGAMATLVSHLCTVAGTLEDSAQADLHDPQVVTDPHDPATSLALTELGLQLGRDYRGQIALILLLTLARQTPTLLGDSWFLVWRTVRSLVAADLVDPALVRLDAYPGLDSDVAGQPINMTASPSGLGRDGETPDSARSTLAAGLARLPDDLFPTSLPLVLSTTDPIAYLPDPKTEERFHEGRFAEAYETPATPAVGITGESAEGDGSLFSTLSSYFLSSYTPVPEKSGADPVAPTAAALSSATTPPTVAGGPSSAAAGRRPASFRRAESGPLRWDASLDLLVHLTRSARTAALACRLPDLFASLARLDPASLVPVLEGLAPHLPHTDSPVTRHRYDRGQACLYEQWLRLGLANAHRLSALWPVWAPAVAHVLDHALAFPTCLVRRTLIVLFQLAKITTTTDDDPTARDAVLNRLQTTLLYLHAPNPDADPAQSVLHHPSLVTPVVAGAWDLWRAVKTTAPDALARATGDQPGELGPLFRVVTDQARYYLPSQPLAWQLLRAWLTAALEVPDPVLYVDLVRRAAAYLPTSCPGATAANRVSSSNQGGTGPAATSSPVFSNDRTELALAGAIFDTALRLMMRTPRAAERLEWDTARAWATAERPLLAVLLRPCIHPHRGVRQLATARFQQALAQVSLVPTVAYDVGVVRVVWADVFDHLFFPTLQQLLSPAVMMEFDARGYEETCTRLVSLVSSFFLRHLHGPVLDTLAITPTADSSAAGDSEVTTTRPFPRVWLTWLDLVVACLNRMEEWGLSKEVVVEHMKNMLLILSSLRAFDGPAMADPASPPRNPLWQATWNKIGWVLPDLKTELFPDLDDDKAEPEVEPVATKTRNTSPDIDQPEAVAPPSTAEASPSVTEDLASDQVSPVMPTVQPVSPKAAPTNTGTSTRIIVQTPALTP</sequence>
<organism evidence="3 4">
    <name type="scientific">Tieghemiomyces parasiticus</name>
    <dbReference type="NCBI Taxonomy" id="78921"/>
    <lineage>
        <taxon>Eukaryota</taxon>
        <taxon>Fungi</taxon>
        <taxon>Fungi incertae sedis</taxon>
        <taxon>Zoopagomycota</taxon>
        <taxon>Kickxellomycotina</taxon>
        <taxon>Dimargaritomycetes</taxon>
        <taxon>Dimargaritales</taxon>
        <taxon>Dimargaritaceae</taxon>
        <taxon>Tieghemiomyces</taxon>
    </lineage>
</organism>
<dbReference type="InterPro" id="IPR035999">
    <property type="entry name" value="Sec7_dom_sf"/>
</dbReference>
<feature type="compositionally biased region" description="Low complexity" evidence="1">
    <location>
        <begin position="1260"/>
        <end position="1290"/>
    </location>
</feature>
<dbReference type="GO" id="GO:0005085">
    <property type="term" value="F:guanyl-nucleotide exchange factor activity"/>
    <property type="evidence" value="ECO:0007669"/>
    <property type="project" value="InterPro"/>
</dbReference>
<feature type="region of interest" description="Disordered" evidence="1">
    <location>
        <begin position="1565"/>
        <end position="1585"/>
    </location>
</feature>
<feature type="compositionally biased region" description="Polar residues" evidence="1">
    <location>
        <begin position="1566"/>
        <end position="1585"/>
    </location>
</feature>
<feature type="compositionally biased region" description="Polar residues" evidence="1">
    <location>
        <begin position="1907"/>
        <end position="1925"/>
    </location>
</feature>
<feature type="domain" description="SEC7" evidence="2">
    <location>
        <begin position="731"/>
        <end position="934"/>
    </location>
</feature>
<evidence type="ECO:0000256" key="1">
    <source>
        <dbReference type="SAM" id="MobiDB-lite"/>
    </source>
</evidence>
<feature type="compositionally biased region" description="Acidic residues" evidence="1">
    <location>
        <begin position="1840"/>
        <end position="1850"/>
    </location>
</feature>
<dbReference type="EMBL" id="JANBPT010000005">
    <property type="protein sequence ID" value="KAJ1930534.1"/>
    <property type="molecule type" value="Genomic_DNA"/>
</dbReference>
<dbReference type="Gene3D" id="1.10.1000.11">
    <property type="entry name" value="Arf Nucleotide-binding Site Opener,domain 2"/>
    <property type="match status" value="1"/>
</dbReference>
<dbReference type="GO" id="GO:0032012">
    <property type="term" value="P:regulation of ARF protein signal transduction"/>
    <property type="evidence" value="ECO:0007669"/>
    <property type="project" value="InterPro"/>
</dbReference>
<dbReference type="GO" id="GO:0016192">
    <property type="term" value="P:vesicle-mediated transport"/>
    <property type="evidence" value="ECO:0007669"/>
    <property type="project" value="UniProtKB-ARBA"/>
</dbReference>
<protein>
    <submittedName>
        <fullName evidence="3">GDP/GTP exchange factor for ARF</fullName>
    </submittedName>
</protein>
<dbReference type="PANTHER" id="PTHR10663">
    <property type="entry name" value="GUANYL-NUCLEOTIDE EXCHANGE FACTOR"/>
    <property type="match status" value="1"/>
</dbReference>
<dbReference type="OrthoDB" id="10258608at2759"/>
<feature type="region of interest" description="Disordered" evidence="1">
    <location>
        <begin position="609"/>
        <end position="632"/>
    </location>
</feature>
<evidence type="ECO:0000313" key="4">
    <source>
        <dbReference type="Proteomes" id="UP001150569"/>
    </source>
</evidence>
<proteinExistence type="predicted"/>
<name>A0A9W8E3N1_9FUNG</name>
<gene>
    <name evidence="3" type="primary">GEA2_2</name>
    <name evidence="3" type="ORF">IWQ60_000231</name>
</gene>
<dbReference type="InterPro" id="IPR000904">
    <property type="entry name" value="Sec7_dom"/>
</dbReference>
<dbReference type="GO" id="GO:0005737">
    <property type="term" value="C:cytoplasm"/>
    <property type="evidence" value="ECO:0007669"/>
    <property type="project" value="UniProtKB-ARBA"/>
</dbReference>
<feature type="region of interest" description="Disordered" evidence="1">
    <location>
        <begin position="48"/>
        <end position="70"/>
    </location>
</feature>
<evidence type="ECO:0000259" key="2">
    <source>
        <dbReference type="PROSITE" id="PS50190"/>
    </source>
</evidence>
<dbReference type="GO" id="GO:0012505">
    <property type="term" value="C:endomembrane system"/>
    <property type="evidence" value="ECO:0007669"/>
    <property type="project" value="UniProtKB-ARBA"/>
</dbReference>
<dbReference type="Proteomes" id="UP001150569">
    <property type="component" value="Unassembled WGS sequence"/>
</dbReference>
<dbReference type="PANTHER" id="PTHR10663:SF388">
    <property type="entry name" value="GOLGI-SPECIFIC BREFELDIN A-RESISTANCE GUANINE NUCLEOTIDE EXCHANGE FACTOR 1"/>
    <property type="match status" value="1"/>
</dbReference>
<dbReference type="PROSITE" id="PS50190">
    <property type="entry name" value="SEC7"/>
    <property type="match status" value="1"/>
</dbReference>
<feature type="region of interest" description="Disordered" evidence="1">
    <location>
        <begin position="303"/>
        <end position="364"/>
    </location>
</feature>
<dbReference type="InterPro" id="IPR023394">
    <property type="entry name" value="Sec7_C_sf"/>
</dbReference>
<dbReference type="Gene3D" id="1.10.220.20">
    <property type="match status" value="1"/>
</dbReference>
<dbReference type="CDD" id="cd00171">
    <property type="entry name" value="Sec7"/>
    <property type="match status" value="1"/>
</dbReference>
<evidence type="ECO:0000313" key="3">
    <source>
        <dbReference type="EMBL" id="KAJ1930534.1"/>
    </source>
</evidence>
<dbReference type="SMART" id="SM00222">
    <property type="entry name" value="Sec7"/>
    <property type="match status" value="1"/>
</dbReference>
<feature type="region of interest" description="Disordered" evidence="1">
    <location>
        <begin position="1255"/>
        <end position="1293"/>
    </location>
</feature>
<feature type="region of interest" description="Disordered" evidence="1">
    <location>
        <begin position="1840"/>
        <end position="1925"/>
    </location>
</feature>
<dbReference type="SUPFAM" id="SSF48425">
    <property type="entry name" value="Sec7 domain"/>
    <property type="match status" value="1"/>
</dbReference>
<reference evidence="3" key="1">
    <citation type="submission" date="2022-07" db="EMBL/GenBank/DDBJ databases">
        <title>Phylogenomic reconstructions and comparative analyses of Kickxellomycotina fungi.</title>
        <authorList>
            <person name="Reynolds N.K."/>
            <person name="Stajich J.E."/>
            <person name="Barry K."/>
            <person name="Grigoriev I.V."/>
            <person name="Crous P."/>
            <person name="Smith M.E."/>
        </authorList>
    </citation>
    <scope>NUCLEOTIDE SEQUENCE</scope>
    <source>
        <strain evidence="3">RSA 861</strain>
    </source>
</reference>
<dbReference type="Pfam" id="PF01369">
    <property type="entry name" value="Sec7"/>
    <property type="match status" value="1"/>
</dbReference>
<comment type="caution">
    <text evidence="3">The sequence shown here is derived from an EMBL/GenBank/DDBJ whole genome shotgun (WGS) entry which is preliminary data.</text>
</comment>
<keyword evidence="4" id="KW-1185">Reference proteome</keyword>